<gene>
    <name evidence="1" type="ORF">K402DRAFT_102137</name>
</gene>
<protein>
    <submittedName>
        <fullName evidence="1">Uncharacterized protein</fullName>
    </submittedName>
</protein>
<dbReference type="AlphaFoldDB" id="A0A6G1GYG1"/>
<keyword evidence="2" id="KW-1185">Reference proteome</keyword>
<sequence>MWIREFRLEIRARVPSARHAVEEAQEGTWIDVTFRRWRPLDFHRVARGSPSSLRAVASICDPKSRCLVVAGIDNVPGRRSPLDWPKTALDKTSPARPSVGPSRNYFQKLRRATYKQQCSSSAAATFYGTEHPSPALLSAHGKHSTSIGPVPSILPERLPDAAVAGLEISAQQRPSTPRARHLP</sequence>
<evidence type="ECO:0000313" key="1">
    <source>
        <dbReference type="EMBL" id="KAF1985854.1"/>
    </source>
</evidence>
<reference evidence="1" key="1">
    <citation type="journal article" date="2020" name="Stud. Mycol.">
        <title>101 Dothideomycetes genomes: a test case for predicting lifestyles and emergence of pathogens.</title>
        <authorList>
            <person name="Haridas S."/>
            <person name="Albert R."/>
            <person name="Binder M."/>
            <person name="Bloem J."/>
            <person name="Labutti K."/>
            <person name="Salamov A."/>
            <person name="Andreopoulos B."/>
            <person name="Baker S."/>
            <person name="Barry K."/>
            <person name="Bills G."/>
            <person name="Bluhm B."/>
            <person name="Cannon C."/>
            <person name="Castanera R."/>
            <person name="Culley D."/>
            <person name="Daum C."/>
            <person name="Ezra D."/>
            <person name="Gonzalez J."/>
            <person name="Henrissat B."/>
            <person name="Kuo A."/>
            <person name="Liang C."/>
            <person name="Lipzen A."/>
            <person name="Lutzoni F."/>
            <person name="Magnuson J."/>
            <person name="Mondo S."/>
            <person name="Nolan M."/>
            <person name="Ohm R."/>
            <person name="Pangilinan J."/>
            <person name="Park H.-J."/>
            <person name="Ramirez L."/>
            <person name="Alfaro M."/>
            <person name="Sun H."/>
            <person name="Tritt A."/>
            <person name="Yoshinaga Y."/>
            <person name="Zwiers L.-H."/>
            <person name="Turgeon B."/>
            <person name="Goodwin S."/>
            <person name="Spatafora J."/>
            <person name="Crous P."/>
            <person name="Grigoriev I."/>
        </authorList>
    </citation>
    <scope>NUCLEOTIDE SEQUENCE</scope>
    <source>
        <strain evidence="1">CBS 113979</strain>
    </source>
</reference>
<dbReference type="Proteomes" id="UP000800041">
    <property type="component" value="Unassembled WGS sequence"/>
</dbReference>
<organism evidence="1 2">
    <name type="scientific">Aulographum hederae CBS 113979</name>
    <dbReference type="NCBI Taxonomy" id="1176131"/>
    <lineage>
        <taxon>Eukaryota</taxon>
        <taxon>Fungi</taxon>
        <taxon>Dikarya</taxon>
        <taxon>Ascomycota</taxon>
        <taxon>Pezizomycotina</taxon>
        <taxon>Dothideomycetes</taxon>
        <taxon>Pleosporomycetidae</taxon>
        <taxon>Aulographales</taxon>
        <taxon>Aulographaceae</taxon>
    </lineage>
</organism>
<accession>A0A6G1GYG1</accession>
<dbReference type="EMBL" id="ML977160">
    <property type="protein sequence ID" value="KAF1985854.1"/>
    <property type="molecule type" value="Genomic_DNA"/>
</dbReference>
<proteinExistence type="predicted"/>
<name>A0A6G1GYG1_9PEZI</name>
<evidence type="ECO:0000313" key="2">
    <source>
        <dbReference type="Proteomes" id="UP000800041"/>
    </source>
</evidence>